<dbReference type="CDD" id="cd23233">
    <property type="entry name" value="Luteovirus_RdRp"/>
    <property type="match status" value="1"/>
</dbReference>
<dbReference type="GO" id="GO:0003968">
    <property type="term" value="F:RNA-directed RNA polymerase activity"/>
    <property type="evidence" value="ECO:0007669"/>
    <property type="project" value="UniProtKB-KW"/>
</dbReference>
<feature type="coiled-coil region" evidence="9">
    <location>
        <begin position="61"/>
        <end position="92"/>
    </location>
</feature>
<comment type="catalytic activity">
    <reaction evidence="8">
        <text>RNA(n) + a ribonucleoside 5'-triphosphate = RNA(n+1) + diphosphate</text>
        <dbReference type="Rhea" id="RHEA:21248"/>
        <dbReference type="Rhea" id="RHEA-COMP:14527"/>
        <dbReference type="Rhea" id="RHEA-COMP:17342"/>
        <dbReference type="ChEBI" id="CHEBI:33019"/>
        <dbReference type="ChEBI" id="CHEBI:61557"/>
        <dbReference type="ChEBI" id="CHEBI:140395"/>
        <dbReference type="EC" id="2.7.7.48"/>
    </reaction>
</comment>
<evidence type="ECO:0000259" key="10">
    <source>
        <dbReference type="PROSITE" id="PS50507"/>
    </source>
</evidence>
<organism evidence="11">
    <name type="scientific">Barley yellow dwarf virus (isolate PAV)</name>
    <name type="common">BYDV</name>
    <dbReference type="NCBI Taxonomy" id="2169986"/>
    <lineage>
        <taxon>Viruses</taxon>
        <taxon>Riboviria</taxon>
        <taxon>Orthornavirae</taxon>
        <taxon>Kitrinoviricota</taxon>
        <taxon>Tolucaviricetes</taxon>
        <taxon>Tolivirales</taxon>
        <taxon>Tombusviridae</taxon>
        <taxon>Regressovirinae</taxon>
        <taxon>Luteovirus</taxon>
        <taxon>Luteovirus pavhordei</taxon>
    </lineage>
</organism>
<evidence type="ECO:0000313" key="11">
    <source>
        <dbReference type="EMBL" id="APD77440.1"/>
    </source>
</evidence>
<proteinExistence type="predicted"/>
<keyword evidence="6" id="KW-0688">Ribosomal frameshifting</keyword>
<feature type="domain" description="RdRp catalytic" evidence="10">
    <location>
        <begin position="562"/>
        <end position="677"/>
    </location>
</feature>
<keyword evidence="3 8" id="KW-0808">Transferase</keyword>
<evidence type="ECO:0000256" key="8">
    <source>
        <dbReference type="RuleBase" id="RU363062"/>
    </source>
</evidence>
<evidence type="ECO:0000256" key="4">
    <source>
        <dbReference type="ARBA" id="ARBA00022695"/>
    </source>
</evidence>
<evidence type="ECO:0000256" key="3">
    <source>
        <dbReference type="ARBA" id="ARBA00022679"/>
    </source>
</evidence>
<keyword evidence="9" id="KW-0175">Coiled coil</keyword>
<evidence type="ECO:0000256" key="1">
    <source>
        <dbReference type="ARBA" id="ARBA00012494"/>
    </source>
</evidence>
<dbReference type="InterPro" id="IPR013674">
    <property type="entry name" value="Luteo_Rpol_P1-P2"/>
</dbReference>
<organismHost>
    <name type="scientific">Avena byzantina</name>
    <dbReference type="NCBI Taxonomy" id="146531"/>
</organismHost>
<dbReference type="GO" id="GO:0075523">
    <property type="term" value="P:viral translational frameshifting"/>
    <property type="evidence" value="ECO:0007669"/>
    <property type="project" value="UniProtKB-KW"/>
</dbReference>
<dbReference type="InterPro" id="IPR043502">
    <property type="entry name" value="DNA/RNA_pol_sf"/>
</dbReference>
<evidence type="ECO:0000256" key="2">
    <source>
        <dbReference type="ARBA" id="ARBA00022484"/>
    </source>
</evidence>
<dbReference type="InterPro" id="IPR043128">
    <property type="entry name" value="Rev_trsase/Diguanyl_cyclase"/>
</dbReference>
<evidence type="ECO:0000256" key="5">
    <source>
        <dbReference type="ARBA" id="ARBA00022741"/>
    </source>
</evidence>
<organismHost>
    <name type="scientific">Hordeum vulgare</name>
    <name type="common">Barley</name>
    <dbReference type="NCBI Taxonomy" id="4513"/>
</organismHost>
<keyword evidence="7 8" id="KW-0693">Viral RNA replication</keyword>
<reference evidence="11" key="1">
    <citation type="submission" date="2015-11" db="EMBL/GenBank/DDBJ databases">
        <title>Sequence of BYDV-PAV-KS-SHKR isolate from Kansas wheat.</title>
        <authorList>
            <person name="Bigelow P.J."/>
            <person name="Trebicki P."/>
            <person name="Alexander H."/>
            <person name="Malmstrom C.M."/>
        </authorList>
    </citation>
    <scope>NUCLEOTIDE SEQUENCE</scope>
    <source>
        <strain evidence="11">BYDV-PAV-KS-SHKR</strain>
    </source>
</reference>
<organismHost>
    <name type="scientific">Lolium multiflorum</name>
    <name type="common">Italian ryegrass</name>
    <name type="synonym">Lolium perenne subsp. multiflorum</name>
    <dbReference type="NCBI Taxonomy" id="4521"/>
</organismHost>
<keyword evidence="4 8" id="KW-0548">Nucleotidyltransferase</keyword>
<dbReference type="InterPro" id="IPR002166">
    <property type="entry name" value="RNA_pol_HCV"/>
</dbReference>
<organismHost>
    <name type="scientific">Triticum aestivum</name>
    <name type="common">Wheat</name>
    <dbReference type="NCBI Taxonomy" id="4565"/>
</organismHost>
<dbReference type="GO" id="GO:0003723">
    <property type="term" value="F:RNA binding"/>
    <property type="evidence" value="ECO:0007669"/>
    <property type="project" value="InterPro"/>
</dbReference>
<dbReference type="GO" id="GO:0000166">
    <property type="term" value="F:nucleotide binding"/>
    <property type="evidence" value="ECO:0007669"/>
    <property type="project" value="UniProtKB-KW"/>
</dbReference>
<dbReference type="SUPFAM" id="SSF56672">
    <property type="entry name" value="DNA/RNA polymerases"/>
    <property type="match status" value="1"/>
</dbReference>
<dbReference type="EMBL" id="KU170668">
    <property type="protein sequence ID" value="APD77440.1"/>
    <property type="molecule type" value="Genomic_RNA"/>
</dbReference>
<evidence type="ECO:0000256" key="9">
    <source>
        <dbReference type="SAM" id="Coils"/>
    </source>
</evidence>
<evidence type="ECO:0000256" key="7">
    <source>
        <dbReference type="ARBA" id="ARBA00022953"/>
    </source>
</evidence>
<name>A0A1J0RHP6_BYDVP</name>
<keyword evidence="5 8" id="KW-0547">Nucleotide-binding</keyword>
<organismHost>
    <name type="scientific">Zea mays</name>
    <name type="common">Maize</name>
    <dbReference type="NCBI Taxonomy" id="4577"/>
</organismHost>
<dbReference type="Gene3D" id="3.30.70.270">
    <property type="match status" value="1"/>
</dbReference>
<evidence type="ECO:0000256" key="6">
    <source>
        <dbReference type="ARBA" id="ARBA00022758"/>
    </source>
</evidence>
<organismHost>
    <name type="scientific">Oryza sativa</name>
    <name type="common">Rice</name>
    <dbReference type="NCBI Taxonomy" id="4530"/>
</organismHost>
<organismHost>
    <name type="scientific">Avena sativa</name>
    <name type="common">Oat</name>
    <dbReference type="NCBI Taxonomy" id="4498"/>
</organismHost>
<dbReference type="PROSITE" id="PS50507">
    <property type="entry name" value="RDRP_SSRNA_POS"/>
    <property type="match status" value="1"/>
</dbReference>
<dbReference type="InterPro" id="IPR007094">
    <property type="entry name" value="RNA-dir_pol_PSvirus"/>
</dbReference>
<dbReference type="Pfam" id="PF08467">
    <property type="entry name" value="Luteo_P1-P2"/>
    <property type="match status" value="1"/>
</dbReference>
<dbReference type="Pfam" id="PF00998">
    <property type="entry name" value="RdRP_3"/>
    <property type="match status" value="1"/>
</dbReference>
<organismHost>
    <name type="scientific">Secale cereale</name>
    <name type="common">Rye</name>
    <dbReference type="NCBI Taxonomy" id="4550"/>
</organismHost>
<keyword evidence="2 8" id="KW-0696">RNA-directed RNA polymerase</keyword>
<dbReference type="EC" id="2.7.7.48" evidence="1 8"/>
<accession>A0A1J0RHP6</accession>
<sequence>MLLFELLIGASVKAVKDFISHCYSRLKSIYYAFKRWLLEISGQFKAHDAFVNMCFGHIADIEDFEAELAEEFALKEEEIEEARSLMRLLTAQQAKSGVVEAWTDFFVKSRGGVYAPLSCEPSKAELEVKADKLERLLEDMHKFEVQAAKKYIKEKGRGFINCWNDLRSRLKLVKEVRDEAKDNIKAASKIGVEFSAPTNIQDLYTFTKVEKVETGLMKEVTKMVQGEETKHMEPITEDMRSIKDTTEDREAASKWITEVVKLKNSTLSADELSMATIARYVENIGEKHKLDIASKTYLKQCAMMSVPIPTQKDIKMKMVIQSPAARAARERVAVLDSQGFLEGLCASSGFESPFSLLGLPEIKVTDGARLRKVSSNIRYLTQTHLGLVYKAPNASLHNALVAVERRVFTVGKGDKAIYPPHPEHDIFTETMDYFAESVIDKVGHCKTYTPQQLALSYSAGKRAQYFKAVESLKKEPYQIKDSNVQAFLKKEKHWMTKAIAPRLICPRSKRYNIILGTRLKFNEKKIMHAIDSVFGSPTVLSGYDSFTQGEIIAEKWQKFASPVAIGVDASRFDQHVSEQALKWEHGIYNGIFGDIELATALEHQLVNNIKMFVEDKMLTFKVRGHRMSGDINTSMGNKLIMCGMMHAYFKMLGVEAELCNNGDDCVIITERANEKLFDGMYDHFLKYGFNMVTEAPVYELGELEFCQSKPVRIDGNYRMVRRPDCIGKDSCTLLSMLNEADVKSYMSAVAQCGLVLNAGVPILESFYRCLYRSSGYKKVSEEYIKNVISYGTDERLQGRRTFKETPITNDNRMSYWESFGVDPKIQQLVERYFDGLTVSAQLQRVKVTSPHLQSILLSIPENNSQNEY</sequence>
<protein>
    <recommendedName>
        <fullName evidence="1 8">RNA-directed RNA polymerase</fullName>
        <ecNumber evidence="1 8">2.7.7.48</ecNumber>
    </recommendedName>
</protein>
<organismHost>
    <name type="scientific">Lolium perenne</name>
    <name type="common">Perennial ryegrass</name>
    <dbReference type="NCBI Taxonomy" id="4522"/>
</organismHost>
<dbReference type="GO" id="GO:0039694">
    <property type="term" value="P:viral RNA genome replication"/>
    <property type="evidence" value="ECO:0007669"/>
    <property type="project" value="InterPro"/>
</dbReference>